<dbReference type="EMBL" id="CM001475">
    <property type="protein sequence ID" value="EIC28274.1"/>
    <property type="molecule type" value="Genomic_DNA"/>
</dbReference>
<dbReference type="Pfam" id="PF05860">
    <property type="entry name" value="TPS"/>
    <property type="match status" value="1"/>
</dbReference>
<dbReference type="InterPro" id="IPR008638">
    <property type="entry name" value="FhaB/CdiA-like_TPS"/>
</dbReference>
<gene>
    <name evidence="3" type="ORF">Metal_0420</name>
</gene>
<dbReference type="RefSeq" id="WP_005369160.1">
    <property type="nucleotide sequence ID" value="NZ_CM001475.1"/>
</dbReference>
<evidence type="ECO:0000256" key="1">
    <source>
        <dbReference type="SAM" id="MobiDB-lite"/>
    </source>
</evidence>
<dbReference type="SMART" id="SM00912">
    <property type="entry name" value="Haemagg_act"/>
    <property type="match status" value="1"/>
</dbReference>
<dbReference type="Gene3D" id="2.160.20.10">
    <property type="entry name" value="Single-stranded right-handed beta-helix, Pectin lyase-like"/>
    <property type="match status" value="1"/>
</dbReference>
<feature type="region of interest" description="Disordered" evidence="1">
    <location>
        <begin position="3385"/>
        <end position="3424"/>
    </location>
</feature>
<dbReference type="Pfam" id="PF12545">
    <property type="entry name" value="DUF3739"/>
    <property type="match status" value="1"/>
</dbReference>
<proteinExistence type="predicted"/>
<organism evidence="3 4">
    <name type="scientific">Methylomicrobium album BG8</name>
    <dbReference type="NCBI Taxonomy" id="686340"/>
    <lineage>
        <taxon>Bacteria</taxon>
        <taxon>Pseudomonadati</taxon>
        <taxon>Pseudomonadota</taxon>
        <taxon>Gammaproteobacteria</taxon>
        <taxon>Methylococcales</taxon>
        <taxon>Methylococcaceae</taxon>
        <taxon>Methylomicrobium</taxon>
    </lineage>
</organism>
<reference evidence="3 4" key="1">
    <citation type="journal article" date="2013" name="Genome Announc.">
        <title>Genome Sequence of the Obligate Gammaproteobacterial Methanotroph Methylomicrobium album Strain BG8.</title>
        <authorList>
            <person name="Kits K.D."/>
            <person name="Kalyuzhnaya M.G."/>
            <person name="Klotz M.G."/>
            <person name="Jetten M.S."/>
            <person name="Op den Camp H.J."/>
            <person name="Vuilleumier S."/>
            <person name="Bringel F."/>
            <person name="Dispirito A.A."/>
            <person name="Murrell J.C."/>
            <person name="Bruce D."/>
            <person name="Cheng J.F."/>
            <person name="Copeland A."/>
            <person name="Goodwin L."/>
            <person name="Hauser L."/>
            <person name="Lajus A."/>
            <person name="Land M.L."/>
            <person name="Lapidus A."/>
            <person name="Lucas S."/>
            <person name="Medigue C."/>
            <person name="Pitluck S."/>
            <person name="Woyke T."/>
            <person name="Zeytun A."/>
            <person name="Stein L.Y."/>
        </authorList>
    </citation>
    <scope>NUCLEOTIDE SEQUENCE [LARGE SCALE GENOMIC DNA]</scope>
    <source>
        <strain evidence="3 4">BG8</strain>
    </source>
</reference>
<dbReference type="Proteomes" id="UP000005090">
    <property type="component" value="Chromosome"/>
</dbReference>
<dbReference type="SUPFAM" id="SSF51126">
    <property type="entry name" value="Pectin lyase-like"/>
    <property type="match status" value="1"/>
</dbReference>
<dbReference type="eggNOG" id="COG3210">
    <property type="taxonomic scope" value="Bacteria"/>
</dbReference>
<accession>H8GMN4</accession>
<dbReference type="HOGENOM" id="CLU_000163_1_0_6"/>
<dbReference type="NCBIfam" id="TIGR01901">
    <property type="entry name" value="adhes_NPXG"/>
    <property type="match status" value="1"/>
</dbReference>
<sequence length="3455" mass="354518">MNQDSAPRTHEHVFRLKPLVTAIRMLIAGGLAFGMDVPLVRAELPVPLNTGPLTQTPVDIATQGQATAQIAGNALNIKQITDKATLDWKSFNIDAGSRVRFDQPGATSIALNRIHDLSPSRIMGSLQANGQVYLVNQNGFVFGKDSQVNVNSLVATTLGISDETFQRGITKVFDIDNSAALQGSGEIYLKNDLGQYVRDQHGDKVKIQIFIENGAQIKTNGAGGRVIIAAPSVTNAGTIETPDGQTIIAAAQDKVYLQEAGSDSDIRGLLVEVNKGGEVDNLGKIMAERGNVSLMGFAVNQKGIASATTSVQLNGTVRLLAREGIQNPASTSGKLLPAATVRTADSGDGLGTRATVTLGKGSVTSVELDADKTATAIDAQAQPRSKIEISGHQVRLQSQSLVQAKSGNVSIQAVDNPANPAIKGSARIYLEKGSKVDVSGVKNVSLAMERNVVEVELRKNELRDSPLQRDGVLAGETVSVDLRDADLVYDAETGALTKASIPIADIKGAVDRIARNIDERSTSGGTIDLKSSGDIIAKQGSTLDFSGGSVSYRDGFISTTKLVSGSEIFDISEADPNRLYDAALFGDRIKYAPWAIRQRLPAASLTRHFEAGYVEGKAGGSLNISAYEARLDGTLNGTTIDGPYQRTPDQRTPGSTLNIDLSNDNLFGRQDIVFATAPVLSGLGEDDPLPRKAEGSAEAAALVLDPGLFKSGGIRNVDIKTNGSIRIDQGAQIEMADHAALTLESTGLEMFGSITSRSGEVTFKPIELSASGLLPSFITLGSRASIDVSGLWINDWLNVRNGKPLTSVPIDGGHVSLITEQGDLRLEQGSRIDVSGGAWFQTDGSLAEGKGGTIDLLAQTHQGGGKISNLLLDGSLSGWALHDGGRLNISTGAVVIGPAGAASQQSNSGVTPLVLQPGFFQQGGFGDYSVTSNYDGLTVADNVQVRPLQSNLQLKSDAYLKPSGASLKNVASAVTLPEYLRTPTGLTLSVRQSASQDRNAVLNVAKGAAIRADIGSTVTLNSDTSIFLDGTIEAPGGQIFLTLDVPTAGDSGFFASQGIWLGAESRLAARGVYRAELNPYNLRMGDVLPGGHVKLTANRGYIVAYAGSEIDVSGTTSTLDFREVQARGTDIKVVSKAIGSAGGTISLKAGEGILADGAFKAQGGKGAGGGTLAFELDGGLRQKPEFPIPGGGFPDDQAVSKPRTLEIAADSAASIPAELRPGDAVGAAYNGRALLSADRLNASGAASLSFKTDAAAGNQYTGSILFKGDVRLDAARSIVLDSPTLKTQDGQVTLNTAYAALGSTQSRLDTPLGDGSFVSRLAPEAVGGSGQFTVNAKGIDLVGGLSFNGFGNVKLASEGDVRAVGIRIRRDTKDFLGELKLAGDLTIAASQLYPATLTDYTINVSGGDRTVRIESSGGASAPVLSAGGSLTVNAPNIVQAGALKAPFGTLALNAEQTLELAPGSLTSVSGDGLTVPFGQVSGGMNWLYPLDTTGAINRLIDTPPEKRLTLTGQDIAMRDGAKVDLSGGGDLYAYEFIPGPGGSTDVLNPNSAGFTQQFAVIPGLGNALTPYDPLESPGAGLNVGDSVYLSGGSGLSAGWYTLLPAHYALLPGAYLVTPKAGFKDLQPGQVQQDFAGATIVAGRYGVPGAGIQDARWQGFAVEQGDIARTRSEFKDYSANTFFADKAAAEGAAAPQLPKDAGSLSIDVRNSLALGAELAAAPALNGLGGQVDISADRLRVVGSRDDVASSPAGTVSLFDDDLNALNAPSLLLGGVRSKEKGGQRVRVSTQTLNVAGDARLSGQEIVLAARDQLKLESGAVVESAGNTGKAGPDLLVDNKGAANSDGALLRVSSSPQVNVVRDKAVTGNTGTLTVEDGARLAAGGSMLLDSTRNTVFDGDIDMQGGSLALKSSRISLGEAPADTPGLVLSKTAFDLDELQLISATDLDIYGAVGIDAKRLQIGAAAINGFNNAGSTAEFSADSIRLFNDGSASQHNGTGAGSLVFNAREFELGSGAYAVDGFGQVTVNAAEAVKGAGQVLDPATGNSSLSAPGTWRVDGDLALNAGHFIGDAGATTAIDATGHRVSLASPAGAEGLASGGLGVRWSITADAIDSSGRFDLPSGILELNALTGNLDLNAGTSIDVSGRTVPFDTLTRFSPAGTVMLASALGNVALAGGAEIRLAGAASDGEQAGEQAGDAGLLDVRAARGQFFWNGLVSALGGELANAEQRAGSLRLDVKTFGDGGFSDLNAKLAAAGFAEEVSLRQRSGDVNIAAGDTVAARQFNLSADQGKVSLNGTLDVSGSQGGDVTIYGRNGIALGPSARIDASSSASGAEGGRVTLDTVHRDDAGSGLLDLAGGAIELAGGEGGPGGSLHLRTGRDADNTVNVAALHTAITGADPDRAVLEAARVYDGQTTITAANIASWKADTADFMAHAPSLQDFSGAGIALLPGLEIRGENLTLADTWDLIDWRYGGGNALPGFLTLRAGNDLNVNASLTDAFATDSIPGQTNRVYQDMLQAGKSWSYNLIAGNDVNLASSYLARNPLTPNSSTPVKTQVKVRTGTGSIAIDASHDIRFVSDPSDATAAAAVYTIGTTAKYTRDQLLNGEVPGVPARLAGESDADYLNRLDPALMDELLRFGYLDETRIGTLFQKAEFPTQGGDIQLRAGGDIDGVNTGQKMTDWLVRSGTLADNNTPTLWGINVSGDRSNQTGSTPAAKGIRNFNQNVGALGGGNVTVEAGGNIRNLSVMIPTTGKPLGTVGSAPNQWLKNGMAVNGGGDLAVTAGNDIVGGEFYTGLGTAALKAGGSVAANAAGKGAVFELGDARFAIQARQDINLGGVYNPTVTKQTQLVGGESRFFTYGAGSAVEFLSTAGNILFQNNAGTGFEYSVYPGTVKAAALSGDISINKSMTLFPSVQGQLELLAGRNVRSSAVAGETVAVNMSDADVSLLPDSLSPARSLEGSLKDGLIRAQERLDPFSPVANIIHAATPVHLNNGSKPAVVANLGDIAFAPGAQVIFFLPKASEFVAGRDIKNLSLSAQNLTSGDVTRIQAGRDIAFNTQISPDGVVLANPNKIEVGGPGQLQVLAGRNINLGSSAGIQTIGNIVNPALSQNGASINVLAGLSDAIDFDGFIERYQAQPEYRAALQALAGLGEGEQREHLDVFLKVLFEEIKQSAAAAAAAPTGERAKLYQRGFDAIKTLFPGDQYAGDLSLVFSQIKTLDGGGINLAAPGGKIDVGLAGQLAGIRKAANELGIVVQQEGDLNALIEKDFNVNQSRVFTLSGGDITVWSSKGSIDAGKGAKSAIAAPPPVTMVDEKGNIVTIFPPIVSGSGIQAIGDGQVTLAAPQGIVDAGEAGISGGRIVIAATAVVGASNIQASGGTVGVPTAPPAPVVPSGADSAAASAAKSATDSAENSGGQDDDEQKNGRKSVVSMISTDVVGYGNCSVNDIREGKPGCGI</sequence>
<dbReference type="STRING" id="686340.Metal_0420"/>
<feature type="compositionally biased region" description="Low complexity" evidence="1">
    <location>
        <begin position="3390"/>
        <end position="3409"/>
    </location>
</feature>
<dbReference type="InterPro" id="IPR011050">
    <property type="entry name" value="Pectin_lyase_fold/virulence"/>
</dbReference>
<dbReference type="InterPro" id="IPR050909">
    <property type="entry name" value="Bact_Autotransporter_VF"/>
</dbReference>
<dbReference type="InterPro" id="IPR021026">
    <property type="entry name" value="Filamn_hemagglutn_DUF3739"/>
</dbReference>
<dbReference type="PANTHER" id="PTHR12338">
    <property type="entry name" value="AUTOTRANSPORTER"/>
    <property type="match status" value="1"/>
</dbReference>
<evidence type="ECO:0000259" key="2">
    <source>
        <dbReference type="SMART" id="SM00912"/>
    </source>
</evidence>
<feature type="domain" description="Filamentous haemagglutinin FhaB/tRNA nuclease CdiA-like TPS" evidence="2">
    <location>
        <begin position="52"/>
        <end position="164"/>
    </location>
</feature>
<name>H8GMN4_METAL</name>
<dbReference type="PANTHER" id="PTHR12338:SF5">
    <property type="entry name" value="ANTIGEN 43-RELATED"/>
    <property type="match status" value="1"/>
</dbReference>
<evidence type="ECO:0000313" key="4">
    <source>
        <dbReference type="Proteomes" id="UP000005090"/>
    </source>
</evidence>
<keyword evidence="4" id="KW-1185">Reference proteome</keyword>
<protein>
    <submittedName>
        <fullName evidence="3">Filamentous hemagglutinin family N-terminal domain protein</fullName>
    </submittedName>
</protein>
<evidence type="ECO:0000313" key="3">
    <source>
        <dbReference type="EMBL" id="EIC28274.1"/>
    </source>
</evidence>
<dbReference type="InterPro" id="IPR012334">
    <property type="entry name" value="Pectin_lyas_fold"/>
</dbReference>